<dbReference type="EMBL" id="MU267632">
    <property type="protein sequence ID" value="KAH7913338.1"/>
    <property type="molecule type" value="Genomic_DNA"/>
</dbReference>
<name>A0ACB8AK21_9AGAM</name>
<reference evidence="1" key="1">
    <citation type="journal article" date="2021" name="New Phytol.">
        <title>Evolutionary innovations through gain and loss of genes in the ectomycorrhizal Boletales.</title>
        <authorList>
            <person name="Wu G."/>
            <person name="Miyauchi S."/>
            <person name="Morin E."/>
            <person name="Kuo A."/>
            <person name="Drula E."/>
            <person name="Varga T."/>
            <person name="Kohler A."/>
            <person name="Feng B."/>
            <person name="Cao Y."/>
            <person name="Lipzen A."/>
            <person name="Daum C."/>
            <person name="Hundley H."/>
            <person name="Pangilinan J."/>
            <person name="Johnson J."/>
            <person name="Barry K."/>
            <person name="LaButti K."/>
            <person name="Ng V."/>
            <person name="Ahrendt S."/>
            <person name="Min B."/>
            <person name="Choi I.G."/>
            <person name="Park H."/>
            <person name="Plett J.M."/>
            <person name="Magnuson J."/>
            <person name="Spatafora J.W."/>
            <person name="Nagy L.G."/>
            <person name="Henrissat B."/>
            <person name="Grigoriev I.V."/>
            <person name="Yang Z.L."/>
            <person name="Xu J."/>
            <person name="Martin F.M."/>
        </authorList>
    </citation>
    <scope>NUCLEOTIDE SEQUENCE</scope>
    <source>
        <strain evidence="1">ATCC 28755</strain>
    </source>
</reference>
<organism evidence="1 2">
    <name type="scientific">Hygrophoropsis aurantiaca</name>
    <dbReference type="NCBI Taxonomy" id="72124"/>
    <lineage>
        <taxon>Eukaryota</taxon>
        <taxon>Fungi</taxon>
        <taxon>Dikarya</taxon>
        <taxon>Basidiomycota</taxon>
        <taxon>Agaricomycotina</taxon>
        <taxon>Agaricomycetes</taxon>
        <taxon>Agaricomycetidae</taxon>
        <taxon>Boletales</taxon>
        <taxon>Coniophorineae</taxon>
        <taxon>Hygrophoropsidaceae</taxon>
        <taxon>Hygrophoropsis</taxon>
    </lineage>
</organism>
<comment type="caution">
    <text evidence="1">The sequence shown here is derived from an EMBL/GenBank/DDBJ whole genome shotgun (WGS) entry which is preliminary data.</text>
</comment>
<sequence>MAPHTLVGKPAPSFSIPNYDGETYNLTPGVEGKPIALFFYPESGSYGCTREACQFRDALAEKEVFKRSGIQVIGVSPDPVDKQKQFVERQKLTFPVLSDEKREAHKAYQIGRGILGLTDARTTFFIDSRGVVRDALDATMNFSAHVKFVLKWLDKVEEEEKKQKDDSETPAESPSVSTKALGAAAQAVAA</sequence>
<protein>
    <submittedName>
        <fullName evidence="1">Thioredoxin-like protein</fullName>
    </submittedName>
</protein>
<accession>A0ACB8AK21</accession>
<evidence type="ECO:0000313" key="1">
    <source>
        <dbReference type="EMBL" id="KAH7913338.1"/>
    </source>
</evidence>
<proteinExistence type="predicted"/>
<evidence type="ECO:0000313" key="2">
    <source>
        <dbReference type="Proteomes" id="UP000790377"/>
    </source>
</evidence>
<keyword evidence="2" id="KW-1185">Reference proteome</keyword>
<gene>
    <name evidence="1" type="ORF">BJ138DRAFT_1002425</name>
</gene>
<dbReference type="Proteomes" id="UP000790377">
    <property type="component" value="Unassembled WGS sequence"/>
</dbReference>